<protein>
    <submittedName>
        <fullName evidence="2">Uncharacterized protein</fullName>
    </submittedName>
</protein>
<keyword evidence="3" id="KW-1185">Reference proteome</keyword>
<dbReference type="EMBL" id="LZFP01000045">
    <property type="protein sequence ID" value="OBR36551.1"/>
    <property type="molecule type" value="Genomic_DNA"/>
</dbReference>
<keyword evidence="1" id="KW-0472">Membrane</keyword>
<keyword evidence="1" id="KW-1133">Transmembrane helix</keyword>
<feature type="transmembrane region" description="Helical" evidence="1">
    <location>
        <begin position="6"/>
        <end position="26"/>
    </location>
</feature>
<dbReference type="Proteomes" id="UP000092164">
    <property type="component" value="Unassembled WGS sequence"/>
</dbReference>
<gene>
    <name evidence="2" type="ORF">A9200_09000</name>
</gene>
<sequence length="62" mass="7299">MFSSGQIIFTIVFAIAFAVIIIISYKKDFKLHQKNFKGVKWIGIFFALFIIFLLCIKYFLKD</sequence>
<dbReference type="AlphaFoldDB" id="A0A1B7Z1F2"/>
<keyword evidence="1" id="KW-0812">Transmembrane</keyword>
<name>A0A1B7Z1F2_9FLAO</name>
<evidence type="ECO:0000313" key="3">
    <source>
        <dbReference type="Proteomes" id="UP000092164"/>
    </source>
</evidence>
<evidence type="ECO:0000256" key="1">
    <source>
        <dbReference type="SAM" id="Phobius"/>
    </source>
</evidence>
<dbReference type="KEGG" id="mart:BTR34_13110"/>
<reference evidence="3" key="1">
    <citation type="submission" date="2016-06" db="EMBL/GenBank/DDBJ databases">
        <authorList>
            <person name="Zhan P."/>
        </authorList>
    </citation>
    <scope>NUCLEOTIDE SEQUENCE [LARGE SCALE GENOMIC DNA]</scope>
    <source>
        <strain evidence="3">T28</strain>
    </source>
</reference>
<evidence type="ECO:0000313" key="2">
    <source>
        <dbReference type="EMBL" id="OBR36551.1"/>
    </source>
</evidence>
<proteinExistence type="predicted"/>
<dbReference type="STRING" id="1836467.BTR34_13110"/>
<organism evidence="2 3">
    <name type="scientific">Maribacter hydrothermalis</name>
    <dbReference type="NCBI Taxonomy" id="1836467"/>
    <lineage>
        <taxon>Bacteria</taxon>
        <taxon>Pseudomonadati</taxon>
        <taxon>Bacteroidota</taxon>
        <taxon>Flavobacteriia</taxon>
        <taxon>Flavobacteriales</taxon>
        <taxon>Flavobacteriaceae</taxon>
        <taxon>Maribacter</taxon>
    </lineage>
</organism>
<comment type="caution">
    <text evidence="2">The sequence shown here is derived from an EMBL/GenBank/DDBJ whole genome shotgun (WGS) entry which is preliminary data.</text>
</comment>
<accession>A0A1B7Z1F2</accession>
<feature type="transmembrane region" description="Helical" evidence="1">
    <location>
        <begin position="38"/>
        <end position="60"/>
    </location>
</feature>